<reference evidence="1" key="2">
    <citation type="submission" date="2016-06" db="EMBL/GenBank/DDBJ databases">
        <title>The genome of a short-lived fish provides insights into sex chromosome evolution and the genetic control of aging.</title>
        <authorList>
            <person name="Reichwald K."/>
            <person name="Felder M."/>
            <person name="Petzold A."/>
            <person name="Koch P."/>
            <person name="Groth M."/>
            <person name="Platzer M."/>
        </authorList>
    </citation>
    <scope>NUCLEOTIDE SEQUENCE</scope>
    <source>
        <tissue evidence="1">Brain</tissue>
    </source>
</reference>
<protein>
    <submittedName>
        <fullName evidence="1">Uncharacterized protein</fullName>
    </submittedName>
</protein>
<dbReference type="EMBL" id="HAEE01002478">
    <property type="protein sequence ID" value="SBR22498.1"/>
    <property type="molecule type" value="Transcribed_RNA"/>
</dbReference>
<organism evidence="1">
    <name type="scientific">Nothobranchius kuhntae</name>
    <name type="common">Beira killifish</name>
    <dbReference type="NCBI Taxonomy" id="321403"/>
    <lineage>
        <taxon>Eukaryota</taxon>
        <taxon>Metazoa</taxon>
        <taxon>Chordata</taxon>
        <taxon>Craniata</taxon>
        <taxon>Vertebrata</taxon>
        <taxon>Euteleostomi</taxon>
        <taxon>Actinopterygii</taxon>
        <taxon>Neopterygii</taxon>
        <taxon>Teleostei</taxon>
        <taxon>Neoteleostei</taxon>
        <taxon>Acanthomorphata</taxon>
        <taxon>Ovalentaria</taxon>
        <taxon>Atherinomorphae</taxon>
        <taxon>Cyprinodontiformes</taxon>
        <taxon>Nothobranchiidae</taxon>
        <taxon>Nothobranchius</taxon>
    </lineage>
</organism>
<dbReference type="AlphaFoldDB" id="A0A1A8JQX6"/>
<feature type="non-terminal residue" evidence="1">
    <location>
        <position position="1"/>
    </location>
</feature>
<accession>A0A1A8JQX6</accession>
<evidence type="ECO:0000313" key="1">
    <source>
        <dbReference type="EMBL" id="SBR22498.1"/>
    </source>
</evidence>
<gene>
    <name evidence="1" type="primary">Nfu_g_1_012858</name>
</gene>
<feature type="non-terminal residue" evidence="1">
    <location>
        <position position="198"/>
    </location>
</feature>
<reference evidence="1" key="1">
    <citation type="submission" date="2016-05" db="EMBL/GenBank/DDBJ databases">
        <authorList>
            <person name="Lavstsen T."/>
            <person name="Jespersen J.S."/>
        </authorList>
    </citation>
    <scope>NUCLEOTIDE SEQUENCE</scope>
    <source>
        <tissue evidence="1">Brain</tissue>
    </source>
</reference>
<name>A0A1A8JQX6_NOTKU</name>
<sequence>TIPLPWGVGGPSMRRHLQVRQQNQNNSSLEIRVSPQIVLRDDQEDYRKLKWELGWMRQWLKNTKSDEMKRLFEMQCLANSKKHTSEITMLLFSTKGLLAQRGVGVGGGFLFTAAGCLVQLVRSGFTLISLSQVCTSSSEWKSCTCPLATSCFSLKLSHVCVSSGFRASFVSERQQSATFISTRVEVCIAVTSESISSL</sequence>
<proteinExistence type="predicted"/>